<dbReference type="PANTHER" id="PTHR10188">
    <property type="entry name" value="L-ASPARAGINASE"/>
    <property type="match status" value="1"/>
</dbReference>
<dbReference type="SUPFAM" id="SSF56235">
    <property type="entry name" value="N-terminal nucleophile aminohydrolases (Ntn hydrolases)"/>
    <property type="match status" value="1"/>
</dbReference>
<name>A0ABU9IHF2_9SPHN</name>
<organism evidence="2 3">
    <name type="scientific">Aurantiacibacter gilvus</name>
    <dbReference type="NCBI Taxonomy" id="3139141"/>
    <lineage>
        <taxon>Bacteria</taxon>
        <taxon>Pseudomonadati</taxon>
        <taxon>Pseudomonadota</taxon>
        <taxon>Alphaproteobacteria</taxon>
        <taxon>Sphingomonadales</taxon>
        <taxon>Erythrobacteraceae</taxon>
        <taxon>Aurantiacibacter</taxon>
    </lineage>
</organism>
<comment type="caution">
    <text evidence="2">The sequence shown here is derived from an EMBL/GenBank/DDBJ whole genome shotgun (WGS) entry which is preliminary data.</text>
</comment>
<evidence type="ECO:0000313" key="3">
    <source>
        <dbReference type="Proteomes" id="UP001497045"/>
    </source>
</evidence>
<dbReference type="InterPro" id="IPR000246">
    <property type="entry name" value="Peptidase_T2"/>
</dbReference>
<gene>
    <name evidence="2" type="ORF">AAEO60_14260</name>
</gene>
<dbReference type="Proteomes" id="UP001497045">
    <property type="component" value="Unassembled WGS sequence"/>
</dbReference>
<reference evidence="2 3" key="1">
    <citation type="submission" date="2024-04" db="EMBL/GenBank/DDBJ databases">
        <title>Aurantiacibacter sp. DGU6 16S ribosomal RNA gene Genome sequencing and assembly.</title>
        <authorList>
            <person name="Park S."/>
        </authorList>
    </citation>
    <scope>NUCLEOTIDE SEQUENCE [LARGE SCALE GENOMIC DNA]</scope>
    <source>
        <strain evidence="2 3">DGU6</strain>
    </source>
</reference>
<protein>
    <submittedName>
        <fullName evidence="2">Isoaspartyl peptidase/L-asparaginase</fullName>
    </submittedName>
</protein>
<evidence type="ECO:0000256" key="1">
    <source>
        <dbReference type="SAM" id="SignalP"/>
    </source>
</evidence>
<keyword evidence="1" id="KW-0732">Signal</keyword>
<dbReference type="Pfam" id="PF01112">
    <property type="entry name" value="Asparaginase_2"/>
    <property type="match status" value="1"/>
</dbReference>
<dbReference type="CDD" id="cd04701">
    <property type="entry name" value="Asparaginase_2"/>
    <property type="match status" value="1"/>
</dbReference>
<dbReference type="RefSeq" id="WP_341674376.1">
    <property type="nucleotide sequence ID" value="NZ_JBBYHV010000002.1"/>
</dbReference>
<dbReference type="PANTHER" id="PTHR10188:SF6">
    <property type="entry name" value="N(4)-(BETA-N-ACETYLGLUCOSAMINYL)-L-ASPARAGINASE"/>
    <property type="match status" value="1"/>
</dbReference>
<feature type="chain" id="PRO_5046276941" evidence="1">
    <location>
        <begin position="22"/>
        <end position="330"/>
    </location>
</feature>
<dbReference type="EMBL" id="JBBYHV010000002">
    <property type="protein sequence ID" value="MEL1251837.1"/>
    <property type="molecule type" value="Genomic_DNA"/>
</dbReference>
<dbReference type="Gene3D" id="3.60.20.30">
    <property type="entry name" value="(Glycosyl)asparaginase"/>
    <property type="match status" value="1"/>
</dbReference>
<evidence type="ECO:0000313" key="2">
    <source>
        <dbReference type="EMBL" id="MEL1251837.1"/>
    </source>
</evidence>
<dbReference type="InterPro" id="IPR029055">
    <property type="entry name" value="Ntn_hydrolases_N"/>
</dbReference>
<proteinExistence type="predicted"/>
<feature type="signal peptide" evidence="1">
    <location>
        <begin position="1"/>
        <end position="21"/>
    </location>
</feature>
<accession>A0ABU9IHF2</accession>
<sequence>MKRLASLAALAALLVSAPALAQDWRLVIHGGAGTIARENMTPERDAEIRAALASALETGSVVLAAGGSALDAVEATIRVLEDDPNFNAGRGAVFTVEGRNELDSSIMDGRTRDTGAVAGVTATRHPITLARAVMEDSPHVMMASGGADTFSLEQGLEQAPPEWFYTQERYDQLQRFLARDLSDAGDLAGADFKFGTVGAVAIDMEGNLAAGTSTGGTTGKLYGRVGDSPVIGAGTYADNRACAVSATGAGEYYIREGVAHEICARIRFLGESPQEAADFVQAETLELGGTGGVIVLSADGDWAFSFNTAGMYRGMAEAGSEPLVAIYGDE</sequence>
<keyword evidence="3" id="KW-1185">Reference proteome</keyword>